<dbReference type="CDD" id="cd00436">
    <property type="entry name" value="UP_TbUP-like"/>
    <property type="match status" value="1"/>
</dbReference>
<reference evidence="5" key="1">
    <citation type="submission" date="2022-10" db="EMBL/GenBank/DDBJ databases">
        <title>Comparative genomics and taxonomic characterization of three novel marine species of genus Reichenbachiella exhibiting antioxidant and polysaccharide degradation activities.</title>
        <authorList>
            <person name="Muhammad N."/>
            <person name="Lee Y.-J."/>
            <person name="Ko J."/>
            <person name="Kim S.-G."/>
        </authorList>
    </citation>
    <scope>NUCLEOTIDE SEQUENCE</scope>
    <source>
        <strain evidence="5">Wsw4-B4</strain>
    </source>
</reference>
<evidence type="ECO:0000259" key="4">
    <source>
        <dbReference type="Pfam" id="PF01048"/>
    </source>
</evidence>
<feature type="domain" description="Nucleoside phosphorylase" evidence="4">
    <location>
        <begin position="31"/>
        <end position="263"/>
    </location>
</feature>
<evidence type="ECO:0000313" key="6">
    <source>
        <dbReference type="Proteomes" id="UP001062165"/>
    </source>
</evidence>
<comment type="catalytic activity">
    <reaction evidence="3">
        <text>uridine + phosphate = alpha-D-ribose 1-phosphate + uracil</text>
        <dbReference type="Rhea" id="RHEA:24388"/>
        <dbReference type="ChEBI" id="CHEBI:16704"/>
        <dbReference type="ChEBI" id="CHEBI:17568"/>
        <dbReference type="ChEBI" id="CHEBI:43474"/>
        <dbReference type="ChEBI" id="CHEBI:57720"/>
        <dbReference type="EC" id="2.4.2.3"/>
    </reaction>
</comment>
<evidence type="ECO:0000256" key="1">
    <source>
        <dbReference type="ARBA" id="ARBA00011888"/>
    </source>
</evidence>
<proteinExistence type="predicted"/>
<dbReference type="InterPro" id="IPR000845">
    <property type="entry name" value="Nucleoside_phosphorylase_d"/>
</dbReference>
<keyword evidence="6" id="KW-1185">Reference proteome</keyword>
<dbReference type="EC" id="2.4.2.3" evidence="1"/>
<dbReference type="InterPro" id="IPR035994">
    <property type="entry name" value="Nucleoside_phosphorylase_sf"/>
</dbReference>
<gene>
    <name evidence="5" type="ORF">N7E81_06315</name>
</gene>
<dbReference type="PANTHER" id="PTHR43691:SF11">
    <property type="entry name" value="FI09636P-RELATED"/>
    <property type="match status" value="1"/>
</dbReference>
<evidence type="ECO:0000256" key="2">
    <source>
        <dbReference type="ARBA" id="ARBA00021980"/>
    </source>
</evidence>
<dbReference type="Proteomes" id="UP001062165">
    <property type="component" value="Chromosome"/>
</dbReference>
<dbReference type="RefSeq" id="WP_263052440.1">
    <property type="nucleotide sequence ID" value="NZ_CP106735.1"/>
</dbReference>
<dbReference type="SUPFAM" id="SSF53167">
    <property type="entry name" value="Purine and uridine phosphorylases"/>
    <property type="match status" value="1"/>
</dbReference>
<organism evidence="5 6">
    <name type="scientific">Reichenbachiella carrageenanivorans</name>
    <dbReference type="NCBI Taxonomy" id="2979869"/>
    <lineage>
        <taxon>Bacteria</taxon>
        <taxon>Pseudomonadati</taxon>
        <taxon>Bacteroidota</taxon>
        <taxon>Cytophagia</taxon>
        <taxon>Cytophagales</taxon>
        <taxon>Reichenbachiellaceae</taxon>
        <taxon>Reichenbachiella</taxon>
    </lineage>
</organism>
<evidence type="ECO:0000313" key="5">
    <source>
        <dbReference type="EMBL" id="UXX80711.1"/>
    </source>
</evidence>
<dbReference type="Gene3D" id="3.40.50.1580">
    <property type="entry name" value="Nucleoside phosphorylase domain"/>
    <property type="match status" value="1"/>
</dbReference>
<dbReference type="Pfam" id="PF01048">
    <property type="entry name" value="PNP_UDP_1"/>
    <property type="match status" value="1"/>
</dbReference>
<dbReference type="PANTHER" id="PTHR43691">
    <property type="entry name" value="URIDINE PHOSPHORYLASE"/>
    <property type="match status" value="1"/>
</dbReference>
<evidence type="ECO:0000256" key="3">
    <source>
        <dbReference type="ARBA" id="ARBA00048447"/>
    </source>
</evidence>
<accession>A0ABY6D3I6</accession>
<dbReference type="EMBL" id="CP106735">
    <property type="protein sequence ID" value="UXX80711.1"/>
    <property type="molecule type" value="Genomic_DNA"/>
</dbReference>
<protein>
    <recommendedName>
        <fullName evidence="2">Uridine phosphorylase</fullName>
        <ecNumber evidence="1">2.4.2.3</ecNumber>
    </recommendedName>
</protein>
<sequence length="285" mass="31644">MSQISETDLILNSDGSVYHLHLKPEDITQTILTVGDPERVEKITANFDSVSFKKKSREFVTHRGVCHGKELTVMSTGMGTDNIEIFMNELDALVNVDLRTRTIKEEKTSLNIIRIGTSGSLQEDLPVGALLASDYAVGLDTLMCYYDLSQTAHEQEISFHLQEATGLPFAPYAVAGSSKLREQLAFDMVIGNTATCPGFYGPQGRKLRAKNAMPEFMEVLNAFRQADFRLTNFEMETAGYYAMGRLLGHEVLSLNAILANRVTQEFAANPDQIVGDLIQKVLERI</sequence>
<name>A0ABY6D3I6_9BACT</name>